<evidence type="ECO:0000313" key="4">
    <source>
        <dbReference type="Proteomes" id="UP000635853"/>
    </source>
</evidence>
<dbReference type="Pfam" id="PF20134">
    <property type="entry name" value="DUF6524"/>
    <property type="match status" value="1"/>
</dbReference>
<keyword evidence="2" id="KW-0812">Transmembrane</keyword>
<feature type="compositionally biased region" description="Low complexity" evidence="1">
    <location>
        <begin position="131"/>
        <end position="145"/>
    </location>
</feature>
<protein>
    <recommendedName>
        <fullName evidence="5">Membrane protein YphA (DoxX/SURF4 family)</fullName>
    </recommendedName>
</protein>
<keyword evidence="2" id="KW-1133">Transmembrane helix</keyword>
<name>A0ABS1RE92_9RHOB</name>
<gene>
    <name evidence="3" type="ORF">JMJ92_03645</name>
</gene>
<organism evidence="3 4">
    <name type="scientific">Rhodovulum visakhapatnamense</name>
    <dbReference type="NCBI Taxonomy" id="364297"/>
    <lineage>
        <taxon>Bacteria</taxon>
        <taxon>Pseudomonadati</taxon>
        <taxon>Pseudomonadota</taxon>
        <taxon>Alphaproteobacteria</taxon>
        <taxon>Rhodobacterales</taxon>
        <taxon>Paracoccaceae</taxon>
        <taxon>Rhodovulum</taxon>
    </lineage>
</organism>
<keyword evidence="2" id="KW-0472">Membrane</keyword>
<feature type="transmembrane region" description="Helical" evidence="2">
    <location>
        <begin position="65"/>
        <end position="83"/>
    </location>
</feature>
<comment type="caution">
    <text evidence="3">The sequence shown here is derived from an EMBL/GenBank/DDBJ whole genome shotgun (WGS) entry which is preliminary data.</text>
</comment>
<evidence type="ECO:0008006" key="5">
    <source>
        <dbReference type="Google" id="ProtNLM"/>
    </source>
</evidence>
<keyword evidence="4" id="KW-1185">Reference proteome</keyword>
<dbReference type="InterPro" id="IPR045387">
    <property type="entry name" value="DUF6524"/>
</dbReference>
<accession>A0ABS1RE92</accession>
<dbReference type="Proteomes" id="UP000635853">
    <property type="component" value="Unassembled WGS sequence"/>
</dbReference>
<evidence type="ECO:0000313" key="3">
    <source>
        <dbReference type="EMBL" id="MBL3577257.1"/>
    </source>
</evidence>
<evidence type="ECO:0000256" key="2">
    <source>
        <dbReference type="SAM" id="Phobius"/>
    </source>
</evidence>
<feature type="transmembrane region" description="Helical" evidence="2">
    <location>
        <begin position="95"/>
        <end position="114"/>
    </location>
</feature>
<feature type="region of interest" description="Disordered" evidence="1">
    <location>
        <begin position="123"/>
        <end position="145"/>
    </location>
</feature>
<evidence type="ECO:0000256" key="1">
    <source>
        <dbReference type="SAM" id="MobiDB-lite"/>
    </source>
</evidence>
<sequence length="145" mass="15319">MSGFLLRWLVAFLLLAATYNPTDYNYVTWAQANYETDKPLVIGIGVMLALALLIYLVAAVRTLGLLGIVLLLIILGLLGYILVGNGTLSMEMNSFNVWGGAVLLSLILGGAMSWRSPGKIKAANAKKARSTSKTAGKTAGKTASA</sequence>
<dbReference type="EMBL" id="JAESIL010000010">
    <property type="protein sequence ID" value="MBL3577257.1"/>
    <property type="molecule type" value="Genomic_DNA"/>
</dbReference>
<proteinExistence type="predicted"/>
<feature type="transmembrane region" description="Helical" evidence="2">
    <location>
        <begin position="40"/>
        <end position="58"/>
    </location>
</feature>
<reference evidence="4" key="1">
    <citation type="submission" date="2021-01" db="EMBL/GenBank/DDBJ databases">
        <title>Draft genomes of Rhodovulum sulfidophilum.</title>
        <authorList>
            <person name="Guzman M.S."/>
        </authorList>
    </citation>
    <scope>NUCLEOTIDE SEQUENCE [LARGE SCALE GENOMIC DNA]</scope>
    <source>
        <strain evidence="4">AB19</strain>
    </source>
</reference>
<dbReference type="RefSeq" id="WP_075786738.1">
    <property type="nucleotide sequence ID" value="NZ_JAESIL010000010.1"/>
</dbReference>